<dbReference type="AlphaFoldDB" id="A0A8T9C9V2"/>
<evidence type="ECO:0000256" key="1">
    <source>
        <dbReference type="ARBA" id="ARBA00022450"/>
    </source>
</evidence>
<name>A0A8T9C9V2_9HELO</name>
<dbReference type="Pfam" id="PF23562">
    <property type="entry name" value="AMP-binding_C_3"/>
    <property type="match status" value="1"/>
</dbReference>
<accession>A0A8T9C9V2</accession>
<keyword evidence="2" id="KW-0597">Phosphoprotein</keyword>
<dbReference type="PROSITE" id="PS50075">
    <property type="entry name" value="CARRIER"/>
    <property type="match status" value="1"/>
</dbReference>
<reference evidence="4 5" key="1">
    <citation type="submission" date="2018-05" db="EMBL/GenBank/DDBJ databases">
        <title>Genome sequencing and assembly of the regulated plant pathogen Lachnellula willkommii and related sister species for the development of diagnostic species identification markers.</title>
        <authorList>
            <person name="Giroux E."/>
            <person name="Bilodeau G."/>
        </authorList>
    </citation>
    <scope>NUCLEOTIDE SEQUENCE [LARGE SCALE GENOMIC DNA]</scope>
    <source>
        <strain evidence="4 5">CBS 268.59</strain>
    </source>
</reference>
<dbReference type="Pfam" id="PF00501">
    <property type="entry name" value="AMP-binding"/>
    <property type="match status" value="1"/>
</dbReference>
<gene>
    <name evidence="4" type="primary">FUB8_5</name>
    <name evidence="4" type="ORF">LSUE1_G004469</name>
</gene>
<dbReference type="InterPro" id="IPR042099">
    <property type="entry name" value="ANL_N_sf"/>
</dbReference>
<dbReference type="InterPro" id="IPR036736">
    <property type="entry name" value="ACP-like_sf"/>
</dbReference>
<dbReference type="SUPFAM" id="SSF47336">
    <property type="entry name" value="ACP-like"/>
    <property type="match status" value="1"/>
</dbReference>
<dbReference type="Pfam" id="PF07993">
    <property type="entry name" value="NAD_binding_4"/>
    <property type="match status" value="1"/>
</dbReference>
<dbReference type="InterPro" id="IPR000873">
    <property type="entry name" value="AMP-dep_synth/lig_dom"/>
</dbReference>
<dbReference type="Gene3D" id="3.40.50.720">
    <property type="entry name" value="NAD(P)-binding Rossmann-like Domain"/>
    <property type="match status" value="1"/>
</dbReference>
<evidence type="ECO:0000259" key="3">
    <source>
        <dbReference type="PROSITE" id="PS50075"/>
    </source>
</evidence>
<dbReference type="OrthoDB" id="429813at2759"/>
<dbReference type="SUPFAM" id="SSF51735">
    <property type="entry name" value="NAD(P)-binding Rossmann-fold domains"/>
    <property type="match status" value="1"/>
</dbReference>
<dbReference type="InterPro" id="IPR013120">
    <property type="entry name" value="FAR_NAD-bd"/>
</dbReference>
<evidence type="ECO:0000313" key="5">
    <source>
        <dbReference type="Proteomes" id="UP000469558"/>
    </source>
</evidence>
<keyword evidence="1" id="KW-0596">Phosphopantetheine</keyword>
<dbReference type="SUPFAM" id="SSF56801">
    <property type="entry name" value="Acetyl-CoA synthetase-like"/>
    <property type="match status" value="1"/>
</dbReference>
<dbReference type="Gene3D" id="3.40.50.12780">
    <property type="entry name" value="N-terminal domain of ligase-like"/>
    <property type="match status" value="1"/>
</dbReference>
<dbReference type="InterPro" id="IPR009081">
    <property type="entry name" value="PP-bd_ACP"/>
</dbReference>
<organism evidence="4 5">
    <name type="scientific">Lachnellula suecica</name>
    <dbReference type="NCBI Taxonomy" id="602035"/>
    <lineage>
        <taxon>Eukaryota</taxon>
        <taxon>Fungi</taxon>
        <taxon>Dikarya</taxon>
        <taxon>Ascomycota</taxon>
        <taxon>Pezizomycotina</taxon>
        <taxon>Leotiomycetes</taxon>
        <taxon>Helotiales</taxon>
        <taxon>Lachnaceae</taxon>
        <taxon>Lachnellula</taxon>
    </lineage>
</organism>
<evidence type="ECO:0000256" key="2">
    <source>
        <dbReference type="ARBA" id="ARBA00022553"/>
    </source>
</evidence>
<dbReference type="PANTHER" id="PTHR43439">
    <property type="entry name" value="PHENYLACETATE-COENZYME A LIGASE"/>
    <property type="match status" value="1"/>
</dbReference>
<evidence type="ECO:0000313" key="4">
    <source>
        <dbReference type="EMBL" id="TVY80570.1"/>
    </source>
</evidence>
<dbReference type="Proteomes" id="UP000469558">
    <property type="component" value="Unassembled WGS sequence"/>
</dbReference>
<keyword evidence="5" id="KW-1185">Reference proteome</keyword>
<proteinExistence type="predicted"/>
<dbReference type="EMBL" id="QGMK01000657">
    <property type="protein sequence ID" value="TVY80570.1"/>
    <property type="molecule type" value="Genomic_DNA"/>
</dbReference>
<comment type="caution">
    <text evidence="4">The sequence shown here is derived from an EMBL/GenBank/DDBJ whole genome shotgun (WGS) entry which is preliminary data.</text>
</comment>
<dbReference type="PANTHER" id="PTHR43439:SF2">
    <property type="entry name" value="ENZYME, PUTATIVE (JCVI)-RELATED"/>
    <property type="match status" value="1"/>
</dbReference>
<sequence length="1049" mass="116259">MDSSYDSTTYGKRLLPHIVDGRARSGYPRPYAMYPLSRDCSKGFQSISYARLANAGTFAYLGPNDLRYVILVLAAMKTSRKILICSLRNTVEAQSSLFNRAHCKALVFCSSLNQSLLGLFSVLDDVREFEAPGLEEILAEDLVAHYNYDETYETAGNDAIIHFHTSGSSGNPKPISWNKSVLCSLDAGNILPTNQGASLTKEFLGQQNLLTLLPCFHAGGMAFSFFPAFYEMTLVLGHPSVPMSAHYVSRLLEPGVVTAILTPPSILADLFKDSRAVERLAKLQHIGYAGGPLQPDVGNKLATIVPHLFSYIGATEEGWFYNISGENSTWDSLRYFSDIGYQFDEVSEGIFELVIVNDPRTNKYHGVFVSFPTLKEYRTRDLYAPNPIASGWMRYRGRADDLIVLSNGEKINPIPMENVICSIPSVKAALVVGEYRFNPSLLIELEEDKIPKTDAERHEALNQVWPSVQEANKIAPGFAKVPKSLILFASAEKPFQRAGKGTVQRQFTVKSYAKELEDLFLSQEASLLTEGLTLPKAASPEDVKIFVREIYTQALEHNELKDSDDVFQHGVDSLKVAILVSRLQAALRCCEIPLDTVDIGPRLVYSAPSIDRITESIIHLAKGSNNFSITNGGATKLRKENMGRLLAKYSTDITPVATAAELAEPEINTSQEAWNIILTGTTGSLGSHLLTALYEMPRTKVKKIICLNRFANAEVRQEKSCKSRGLKSTWDEQRVKFLQTDLSQDDLGLGPETYAALLHESSVIIHTAWQVDFNLNIDSFEPQIKGLRNLLDFSAKSANKATLIFMSSISAALGWLEKNPEALVPEAIINDTDAPEQMGYAESKYVTERLIEKFATASGINAAIFRTGQIAGSLSGNRVWNKQEWFPSLISSSKHLGVLPESLGSMEIIDWVPVDLMASMVVQLTDRMIRKSSRADGETTVYNLVNPRPTTWSKLCTPIQKLSGIPRTMPLDKWVSLLEESSKERNGAVMETNPAIKLLDFFRLLGQKQTSSDKHSRYDVTGLVRDSPTAGELEAVSSEWIRLWLGGWI</sequence>
<dbReference type="InterPro" id="IPR051414">
    <property type="entry name" value="Adenylate-forming_Reductase"/>
</dbReference>
<dbReference type="InterPro" id="IPR036291">
    <property type="entry name" value="NAD(P)-bd_dom_sf"/>
</dbReference>
<feature type="domain" description="Carrier" evidence="3">
    <location>
        <begin position="537"/>
        <end position="621"/>
    </location>
</feature>
<dbReference type="Gene3D" id="1.10.1200.10">
    <property type="entry name" value="ACP-like"/>
    <property type="match status" value="1"/>
</dbReference>
<protein>
    <submittedName>
        <fullName evidence="4">Non-canonical non-ribosomal peptide synthetase FUB8</fullName>
    </submittedName>
</protein>